<dbReference type="InParanoid" id="G2YVE2"/>
<dbReference type="EMBL" id="FQ790355">
    <property type="protein sequence ID" value="CCD55590.1"/>
    <property type="molecule type" value="Genomic_DNA"/>
</dbReference>
<gene>
    <name evidence="1" type="ORF">BofuT4_uP155810.1</name>
</gene>
<dbReference type="HOGENOM" id="CLU_3142935_0_0_1"/>
<evidence type="ECO:0000313" key="1">
    <source>
        <dbReference type="EMBL" id="CCD55590.1"/>
    </source>
</evidence>
<dbReference type="Proteomes" id="UP000008177">
    <property type="component" value="Unplaced contigs"/>
</dbReference>
<name>G2YVE2_BOTF4</name>
<organism evidence="1 2">
    <name type="scientific">Botryotinia fuckeliana (strain T4)</name>
    <name type="common">Noble rot fungus</name>
    <name type="synonym">Botrytis cinerea</name>
    <dbReference type="NCBI Taxonomy" id="999810"/>
    <lineage>
        <taxon>Eukaryota</taxon>
        <taxon>Fungi</taxon>
        <taxon>Dikarya</taxon>
        <taxon>Ascomycota</taxon>
        <taxon>Pezizomycotina</taxon>
        <taxon>Leotiomycetes</taxon>
        <taxon>Helotiales</taxon>
        <taxon>Sclerotiniaceae</taxon>
        <taxon>Botrytis</taxon>
    </lineage>
</organism>
<sequence>MYVHSSIAAARTRFENFACCRVLGAAKKHPTKSHKLVIINEVRRGLGRE</sequence>
<protein>
    <submittedName>
        <fullName evidence="1">Uncharacterized protein</fullName>
    </submittedName>
</protein>
<proteinExistence type="predicted"/>
<evidence type="ECO:0000313" key="2">
    <source>
        <dbReference type="Proteomes" id="UP000008177"/>
    </source>
</evidence>
<reference evidence="2" key="1">
    <citation type="journal article" date="2011" name="PLoS Genet.">
        <title>Genomic analysis of the necrotrophic fungal pathogens Sclerotinia sclerotiorum and Botrytis cinerea.</title>
        <authorList>
            <person name="Amselem J."/>
            <person name="Cuomo C.A."/>
            <person name="van Kan J.A."/>
            <person name="Viaud M."/>
            <person name="Benito E.P."/>
            <person name="Couloux A."/>
            <person name="Coutinho P.M."/>
            <person name="de Vries R.P."/>
            <person name="Dyer P.S."/>
            <person name="Fillinger S."/>
            <person name="Fournier E."/>
            <person name="Gout L."/>
            <person name="Hahn M."/>
            <person name="Kohn L."/>
            <person name="Lapalu N."/>
            <person name="Plummer K.M."/>
            <person name="Pradier J.M."/>
            <person name="Quevillon E."/>
            <person name="Sharon A."/>
            <person name="Simon A."/>
            <person name="ten Have A."/>
            <person name="Tudzynski B."/>
            <person name="Tudzynski P."/>
            <person name="Wincker P."/>
            <person name="Andrew M."/>
            <person name="Anthouard V."/>
            <person name="Beever R.E."/>
            <person name="Beffa R."/>
            <person name="Benoit I."/>
            <person name="Bouzid O."/>
            <person name="Brault B."/>
            <person name="Chen Z."/>
            <person name="Choquer M."/>
            <person name="Collemare J."/>
            <person name="Cotton P."/>
            <person name="Danchin E.G."/>
            <person name="Da Silva C."/>
            <person name="Gautier A."/>
            <person name="Giraud C."/>
            <person name="Giraud T."/>
            <person name="Gonzalez C."/>
            <person name="Grossetete S."/>
            <person name="Guldener U."/>
            <person name="Henrissat B."/>
            <person name="Howlett B.J."/>
            <person name="Kodira C."/>
            <person name="Kretschmer M."/>
            <person name="Lappartient A."/>
            <person name="Leroch M."/>
            <person name="Levis C."/>
            <person name="Mauceli E."/>
            <person name="Neuveglise C."/>
            <person name="Oeser B."/>
            <person name="Pearson M."/>
            <person name="Poulain J."/>
            <person name="Poussereau N."/>
            <person name="Quesneville H."/>
            <person name="Rascle C."/>
            <person name="Schumacher J."/>
            <person name="Segurens B."/>
            <person name="Sexton A."/>
            <person name="Silva E."/>
            <person name="Sirven C."/>
            <person name="Soanes D.M."/>
            <person name="Talbot N.J."/>
            <person name="Templeton M."/>
            <person name="Yandava C."/>
            <person name="Yarden O."/>
            <person name="Zeng Q."/>
            <person name="Rollins J.A."/>
            <person name="Lebrun M.H."/>
            <person name="Dickman M."/>
        </authorList>
    </citation>
    <scope>NUCLEOTIDE SEQUENCE [LARGE SCALE GENOMIC DNA]</scope>
    <source>
        <strain evidence="2">T4</strain>
    </source>
</reference>
<accession>G2YVE2</accession>
<dbReference type="AlphaFoldDB" id="G2YVE2"/>